<evidence type="ECO:0000256" key="5">
    <source>
        <dbReference type="ARBA" id="ARBA00023172"/>
    </source>
</evidence>
<reference evidence="7 8" key="1">
    <citation type="journal article" date="2019" name="Emerg. Microbes Infect.">
        <title>Comprehensive subspecies identification of 175 nontuberculous mycobacteria species based on 7547 genomic profiles.</title>
        <authorList>
            <person name="Matsumoto Y."/>
            <person name="Kinjo T."/>
            <person name="Motooka D."/>
            <person name="Nabeya D."/>
            <person name="Jung N."/>
            <person name="Uechi K."/>
            <person name="Horii T."/>
            <person name="Iida T."/>
            <person name="Fujita J."/>
            <person name="Nakamura S."/>
        </authorList>
    </citation>
    <scope>NUCLEOTIDE SEQUENCE [LARGE SCALE GENOMIC DNA]</scope>
    <source>
        <strain evidence="7 8">JCM 30725</strain>
    </source>
</reference>
<comment type="function">
    <text evidence="1">Required for the transposition of the insertion element.</text>
</comment>
<organism evidence="7 8">
    <name type="scientific">Mycobacterium bourgelatii</name>
    <dbReference type="NCBI Taxonomy" id="1273442"/>
    <lineage>
        <taxon>Bacteria</taxon>
        <taxon>Bacillati</taxon>
        <taxon>Actinomycetota</taxon>
        <taxon>Actinomycetes</taxon>
        <taxon>Mycobacteriales</taxon>
        <taxon>Mycobacteriaceae</taxon>
        <taxon>Mycobacterium</taxon>
    </lineage>
</organism>
<dbReference type="GO" id="GO:0003677">
    <property type="term" value="F:DNA binding"/>
    <property type="evidence" value="ECO:0007669"/>
    <property type="project" value="UniProtKB-KW"/>
</dbReference>
<proteinExistence type="inferred from homology"/>
<dbReference type="Proteomes" id="UP000465360">
    <property type="component" value="Unassembled WGS sequence"/>
</dbReference>
<dbReference type="Pfam" id="PF00872">
    <property type="entry name" value="Transposase_mut"/>
    <property type="match status" value="1"/>
</dbReference>
<keyword evidence="3" id="KW-0815">Transposition</keyword>
<evidence type="ECO:0000313" key="8">
    <source>
        <dbReference type="Proteomes" id="UP000465360"/>
    </source>
</evidence>
<evidence type="ECO:0000256" key="4">
    <source>
        <dbReference type="ARBA" id="ARBA00023125"/>
    </source>
</evidence>
<sequence>MATGKDEDLALGEVESTVEMAEALRASGVVDDLLAQVDSGEVALTGEGGLLPGLIKLALERGLAAELTDHLGYEKGDPAGRALPNARNGTSPKTVQTEAGPSRWRCRAIATARSLHGWCPRAPAVSAGSMT</sequence>
<evidence type="ECO:0000256" key="6">
    <source>
        <dbReference type="SAM" id="MobiDB-lite"/>
    </source>
</evidence>
<evidence type="ECO:0000256" key="1">
    <source>
        <dbReference type="ARBA" id="ARBA00002190"/>
    </source>
</evidence>
<protein>
    <recommendedName>
        <fullName evidence="9">IS256 family transposase</fullName>
    </recommendedName>
</protein>
<accession>A0A7I9YTT9</accession>
<comment type="caution">
    <text evidence="7">The sequence shown here is derived from an EMBL/GenBank/DDBJ whole genome shotgun (WGS) entry which is preliminary data.</text>
</comment>
<keyword evidence="8" id="KW-1185">Reference proteome</keyword>
<evidence type="ECO:0000256" key="3">
    <source>
        <dbReference type="ARBA" id="ARBA00022578"/>
    </source>
</evidence>
<comment type="similarity">
    <text evidence="2">Belongs to the transposase mutator family.</text>
</comment>
<feature type="compositionally biased region" description="Polar residues" evidence="6">
    <location>
        <begin position="87"/>
        <end position="99"/>
    </location>
</feature>
<keyword evidence="4" id="KW-0238">DNA-binding</keyword>
<gene>
    <name evidence="7" type="ORF">MBOU_41430</name>
</gene>
<name>A0A7I9YTT9_MYCBU</name>
<evidence type="ECO:0000313" key="7">
    <source>
        <dbReference type="EMBL" id="GFG92101.1"/>
    </source>
</evidence>
<evidence type="ECO:0008006" key="9">
    <source>
        <dbReference type="Google" id="ProtNLM"/>
    </source>
</evidence>
<feature type="region of interest" description="Disordered" evidence="6">
    <location>
        <begin position="74"/>
        <end position="101"/>
    </location>
</feature>
<keyword evidence="5" id="KW-0233">DNA recombination</keyword>
<dbReference type="GO" id="GO:0006313">
    <property type="term" value="P:DNA transposition"/>
    <property type="evidence" value="ECO:0007669"/>
    <property type="project" value="InterPro"/>
</dbReference>
<dbReference type="GO" id="GO:0004803">
    <property type="term" value="F:transposase activity"/>
    <property type="evidence" value="ECO:0007669"/>
    <property type="project" value="InterPro"/>
</dbReference>
<evidence type="ECO:0000256" key="2">
    <source>
        <dbReference type="ARBA" id="ARBA00010961"/>
    </source>
</evidence>
<dbReference type="AlphaFoldDB" id="A0A7I9YTT9"/>
<dbReference type="InterPro" id="IPR001207">
    <property type="entry name" value="Transposase_mutator"/>
</dbReference>
<dbReference type="EMBL" id="BLKZ01000001">
    <property type="protein sequence ID" value="GFG92101.1"/>
    <property type="molecule type" value="Genomic_DNA"/>
</dbReference>